<dbReference type="GO" id="GO:0000932">
    <property type="term" value="C:P-body"/>
    <property type="evidence" value="ECO:0007669"/>
    <property type="project" value="TreeGrafter"/>
</dbReference>
<dbReference type="PROSITE" id="PS51462">
    <property type="entry name" value="NUDIX"/>
    <property type="match status" value="1"/>
</dbReference>
<evidence type="ECO:0000259" key="10">
    <source>
        <dbReference type="PROSITE" id="PS51462"/>
    </source>
</evidence>
<dbReference type="GO" id="GO:0140933">
    <property type="term" value="F:5'-(N(7)-methylguanosine 5'-triphospho)-[mRNA] hydrolase activity"/>
    <property type="evidence" value="ECO:0007669"/>
    <property type="project" value="InterPro"/>
</dbReference>
<dbReference type="PROSITE" id="PS00893">
    <property type="entry name" value="NUDIX_BOX"/>
    <property type="match status" value="1"/>
</dbReference>
<dbReference type="SMART" id="SM01125">
    <property type="entry name" value="DCP2"/>
    <property type="match status" value="1"/>
</dbReference>
<dbReference type="Pfam" id="PF00293">
    <property type="entry name" value="NUDIX"/>
    <property type="match status" value="1"/>
</dbReference>
<keyword evidence="6" id="KW-0378">Hydrolase</keyword>
<feature type="region of interest" description="Disordered" evidence="9">
    <location>
        <begin position="715"/>
        <end position="734"/>
    </location>
</feature>
<dbReference type="Gene3D" id="1.10.10.1050">
    <property type="entry name" value="Dcp2, box A domain"/>
    <property type="match status" value="1"/>
</dbReference>
<dbReference type="FunFam" id="1.10.10.1050:FF:000003">
    <property type="entry name" value="Decapping enzyme Dcp2, putative"/>
    <property type="match status" value="1"/>
</dbReference>
<feature type="compositionally biased region" description="Polar residues" evidence="9">
    <location>
        <begin position="715"/>
        <end position="724"/>
    </location>
</feature>
<dbReference type="GO" id="GO:0000184">
    <property type="term" value="P:nuclear-transcribed mRNA catabolic process, nonsense-mediated decay"/>
    <property type="evidence" value="ECO:0007669"/>
    <property type="project" value="InterPro"/>
</dbReference>
<comment type="cofactor">
    <cofactor evidence="1">
        <name>Mn(2+)</name>
        <dbReference type="ChEBI" id="CHEBI:29035"/>
    </cofactor>
</comment>
<evidence type="ECO:0000313" key="12">
    <source>
        <dbReference type="Proteomes" id="UP000775547"/>
    </source>
</evidence>
<sequence length="734" mass="80127">MTSSSSSSPEILGASSQDQFSYKHATHEEVLEDLSSRFILNLPDDELASLERICFQVEQAHWFYEDFIREENPKFPSLPLKKFSAMLFHACPLLHQWSHDHEEAFNSFMQYKTRVPVCGAIMLNDTWEKCVLVKGWKSSSGWGFPKGKINQVEPPASCAIREVLEETGYNLAGQLDPENVIEMSIKEQKISLFIVPGVPEDYPFKTKTRKEISKIEWFRLTDLPTWKRNKTAAGRFYLISPFIGALKAFINERKPRKLPRGTKKIPQQRNATYSTSKHGPHESSSQSSSAEPQTPSPQYSTSSTQIPQVADHESHPTAVTMDPHFANLLTALATSASANESKPLSTLLSSISTDMQPHEDNGTPVPDATLRTDLRGSPNSADITDWSSSVPQHREPLAPSSQFGDSSLGSTTPSGRSLLPLPQTSQSSVEVGEDAQPIVHNLTASCTTSPQSPALHLPPPSTTDISPYISPHMALPTTTDNRSKQHIALLEAASAESARVMQLYRTAAATGAPVNVIESFKNPLHPPPIPSVAPHHTGQINTANGAFKFPPQGLVSVPSMTPVRQDHRVLYASGPQSRLDHVPVAQNGASGPMFNPFQVRPRTSLAYHRGALNINGSGSASMNQTQLLALMKGPVPNSTVPNAIYAPPPPNRGTPLPQFYTPALQRAQLPFYPSPQFIPSQIPLAYTPVPTSPMLHMPLQAPPANNTLLSILNNGRSASRVSNTPYPPTPNGRG</sequence>
<dbReference type="InterPro" id="IPR044099">
    <property type="entry name" value="Dcp2_NUDIX"/>
</dbReference>
<organism evidence="11 12">
    <name type="scientific">Asterophora parasitica</name>
    <dbReference type="NCBI Taxonomy" id="117018"/>
    <lineage>
        <taxon>Eukaryota</taxon>
        <taxon>Fungi</taxon>
        <taxon>Dikarya</taxon>
        <taxon>Basidiomycota</taxon>
        <taxon>Agaricomycotina</taxon>
        <taxon>Agaricomycetes</taxon>
        <taxon>Agaricomycetidae</taxon>
        <taxon>Agaricales</taxon>
        <taxon>Tricholomatineae</taxon>
        <taxon>Lyophyllaceae</taxon>
        <taxon>Asterophora</taxon>
    </lineage>
</organism>
<evidence type="ECO:0000256" key="7">
    <source>
        <dbReference type="ARBA" id="ARBA00022884"/>
    </source>
</evidence>
<reference evidence="11" key="1">
    <citation type="submission" date="2020-07" db="EMBL/GenBank/DDBJ databases">
        <authorList>
            <person name="Nieuwenhuis M."/>
            <person name="Van De Peppel L.J.J."/>
        </authorList>
    </citation>
    <scope>NUCLEOTIDE SEQUENCE</scope>
    <source>
        <strain evidence="11">AP01</strain>
        <tissue evidence="11">Mycelium</tissue>
    </source>
</reference>
<dbReference type="InterPro" id="IPR000086">
    <property type="entry name" value="NUDIX_hydrolase_dom"/>
</dbReference>
<dbReference type="GO" id="GO:0030145">
    <property type="term" value="F:manganese ion binding"/>
    <property type="evidence" value="ECO:0007669"/>
    <property type="project" value="InterPro"/>
</dbReference>
<dbReference type="OrthoDB" id="18996at2759"/>
<gene>
    <name evidence="11" type="ORF">DXG03_007012</name>
</gene>
<feature type="region of interest" description="Disordered" evidence="9">
    <location>
        <begin position="254"/>
        <end position="314"/>
    </location>
</feature>
<dbReference type="InterPro" id="IPR020084">
    <property type="entry name" value="NUDIX_hydrolase_CS"/>
</dbReference>
<feature type="compositionally biased region" description="Polar residues" evidence="9">
    <location>
        <begin position="265"/>
        <end position="277"/>
    </location>
</feature>
<dbReference type="Gene3D" id="3.90.79.10">
    <property type="entry name" value="Nucleoside Triphosphate Pyrophosphohydrolase"/>
    <property type="match status" value="1"/>
</dbReference>
<name>A0A9P7GDE3_9AGAR</name>
<feature type="compositionally biased region" description="Pro residues" evidence="9">
    <location>
        <begin position="725"/>
        <end position="734"/>
    </location>
</feature>
<comment type="caution">
    <text evidence="11">The sequence shown here is derived from an EMBL/GenBank/DDBJ whole genome shotgun (WGS) entry which is preliminary data.</text>
</comment>
<feature type="region of interest" description="Disordered" evidence="9">
    <location>
        <begin position="353"/>
        <end position="431"/>
    </location>
</feature>
<dbReference type="AlphaFoldDB" id="A0A9P7GDE3"/>
<evidence type="ECO:0000256" key="2">
    <source>
        <dbReference type="ARBA" id="ARBA00004496"/>
    </source>
</evidence>
<dbReference type="EMBL" id="JABCKV010000005">
    <property type="protein sequence ID" value="KAG5647978.1"/>
    <property type="molecule type" value="Genomic_DNA"/>
</dbReference>
<keyword evidence="8" id="KW-0464">Manganese</keyword>
<feature type="compositionally biased region" description="Basic residues" evidence="9">
    <location>
        <begin position="254"/>
        <end position="263"/>
    </location>
</feature>
<dbReference type="CDD" id="cd03672">
    <property type="entry name" value="NUDIX_Dcp2p_Nudt20"/>
    <property type="match status" value="1"/>
</dbReference>
<dbReference type="PANTHER" id="PTHR23114:SF17">
    <property type="entry name" value="M7GPPPN-MRNA HYDROLASE"/>
    <property type="match status" value="1"/>
</dbReference>
<keyword evidence="7" id="KW-0694">RNA-binding</keyword>
<evidence type="ECO:0000256" key="4">
    <source>
        <dbReference type="ARBA" id="ARBA00022490"/>
    </source>
</evidence>
<dbReference type="PANTHER" id="PTHR23114">
    <property type="entry name" value="M7GPPPN-MRNA HYDROLASE"/>
    <property type="match status" value="1"/>
</dbReference>
<dbReference type="InterPro" id="IPR007722">
    <property type="entry name" value="DCP2_BoxA"/>
</dbReference>
<dbReference type="SUPFAM" id="SSF140586">
    <property type="entry name" value="Dcp2 domain-like"/>
    <property type="match status" value="1"/>
</dbReference>
<dbReference type="InterPro" id="IPR036189">
    <property type="entry name" value="DCP2_BoxA_sf"/>
</dbReference>
<comment type="subcellular location">
    <subcellularLocation>
        <location evidence="2">Cytoplasm</location>
    </subcellularLocation>
</comment>
<comment type="similarity">
    <text evidence="3">Belongs to the Nudix hydrolase family. DCP2 subfamily.</text>
</comment>
<accession>A0A9P7GDE3</accession>
<reference evidence="11" key="2">
    <citation type="submission" date="2021-10" db="EMBL/GenBank/DDBJ databases">
        <title>Phylogenomics reveals ancestral predisposition of the termite-cultivated fungus Termitomyces towards a domesticated lifestyle.</title>
        <authorList>
            <person name="Auxier B."/>
            <person name="Grum-Grzhimaylo A."/>
            <person name="Cardenas M.E."/>
            <person name="Lodge J.D."/>
            <person name="Laessoe T."/>
            <person name="Pedersen O."/>
            <person name="Smith M.E."/>
            <person name="Kuyper T.W."/>
            <person name="Franco-Molano E.A."/>
            <person name="Baroni T.J."/>
            <person name="Aanen D.K."/>
        </authorList>
    </citation>
    <scope>NUCLEOTIDE SEQUENCE</scope>
    <source>
        <strain evidence="11">AP01</strain>
        <tissue evidence="11">Mycelium</tissue>
    </source>
</reference>
<feature type="compositionally biased region" description="Low complexity" evidence="9">
    <location>
        <begin position="283"/>
        <end position="308"/>
    </location>
</feature>
<evidence type="ECO:0000256" key="3">
    <source>
        <dbReference type="ARBA" id="ARBA00005279"/>
    </source>
</evidence>
<dbReference type="Proteomes" id="UP000775547">
    <property type="component" value="Unassembled WGS sequence"/>
</dbReference>
<dbReference type="GO" id="GO:0000290">
    <property type="term" value="P:deadenylation-dependent decapping of nuclear-transcribed mRNA"/>
    <property type="evidence" value="ECO:0007669"/>
    <property type="project" value="InterPro"/>
</dbReference>
<dbReference type="SUPFAM" id="SSF55811">
    <property type="entry name" value="Nudix"/>
    <property type="match status" value="1"/>
</dbReference>
<keyword evidence="4" id="KW-0963">Cytoplasm</keyword>
<feature type="compositionally biased region" description="Polar residues" evidence="9">
    <location>
        <begin position="399"/>
        <end position="415"/>
    </location>
</feature>
<feature type="compositionally biased region" description="Polar residues" evidence="9">
    <location>
        <begin position="377"/>
        <end position="391"/>
    </location>
</feature>
<evidence type="ECO:0000313" key="11">
    <source>
        <dbReference type="EMBL" id="KAG5647978.1"/>
    </source>
</evidence>
<dbReference type="GO" id="GO:0003723">
    <property type="term" value="F:RNA binding"/>
    <property type="evidence" value="ECO:0007669"/>
    <property type="project" value="UniProtKB-KW"/>
</dbReference>
<feature type="compositionally biased region" description="Low complexity" evidence="9">
    <location>
        <begin position="417"/>
        <end position="428"/>
    </location>
</feature>
<protein>
    <recommendedName>
        <fullName evidence="10">Nudix hydrolase domain-containing protein</fullName>
    </recommendedName>
</protein>
<evidence type="ECO:0000256" key="1">
    <source>
        <dbReference type="ARBA" id="ARBA00001936"/>
    </source>
</evidence>
<evidence type="ECO:0000256" key="8">
    <source>
        <dbReference type="ARBA" id="ARBA00023211"/>
    </source>
</evidence>
<keyword evidence="12" id="KW-1185">Reference proteome</keyword>
<evidence type="ECO:0000256" key="5">
    <source>
        <dbReference type="ARBA" id="ARBA00022723"/>
    </source>
</evidence>
<dbReference type="FunFam" id="3.90.79.10:FF:000003">
    <property type="entry name" value="M7GpppN-mRNA hydrolase isoform 2"/>
    <property type="match status" value="1"/>
</dbReference>
<evidence type="ECO:0000256" key="6">
    <source>
        <dbReference type="ARBA" id="ARBA00022801"/>
    </source>
</evidence>
<keyword evidence="5" id="KW-0479">Metal-binding</keyword>
<dbReference type="InterPro" id="IPR015797">
    <property type="entry name" value="NUDIX_hydrolase-like_dom_sf"/>
</dbReference>
<dbReference type="Pfam" id="PF05026">
    <property type="entry name" value="DCP2"/>
    <property type="match status" value="1"/>
</dbReference>
<feature type="domain" description="Nudix hydrolase" evidence="10">
    <location>
        <begin position="113"/>
        <end position="242"/>
    </location>
</feature>
<evidence type="ECO:0000256" key="9">
    <source>
        <dbReference type="SAM" id="MobiDB-lite"/>
    </source>
</evidence>
<proteinExistence type="inferred from homology"/>